<dbReference type="Proteomes" id="UP000249645">
    <property type="component" value="Unassembled WGS sequence"/>
</dbReference>
<dbReference type="PANTHER" id="PTHR33321:SF12">
    <property type="entry name" value="PLANT BASIC SECRETORY PROTEIN (BSP) FAMILY PROTEIN"/>
    <property type="match status" value="1"/>
</dbReference>
<gene>
    <name evidence="1" type="ORF">DI598_02435</name>
</gene>
<comment type="caution">
    <text evidence="1">The sequence shown here is derived from an EMBL/GenBank/DDBJ whole genome shotgun (WGS) entry which is preliminary data.</text>
</comment>
<dbReference type="Pfam" id="PF04450">
    <property type="entry name" value="BSP"/>
    <property type="match status" value="1"/>
</dbReference>
<accession>A0A2W5FBV1</accession>
<dbReference type="InterPro" id="IPR007541">
    <property type="entry name" value="Uncharacterised_BSP"/>
</dbReference>
<evidence type="ECO:0000313" key="2">
    <source>
        <dbReference type="Proteomes" id="UP000249645"/>
    </source>
</evidence>
<sequence length="235" mass="26820">MKKIVFGLMMISCVANYADGQRRKRWEAFDPATVYSIDSTVKGGIKLVFVSNDPTFDPAEKKKMIETFYAVYPKECKIYNPKSTKKVTIFIDTAYTAVAATGGGLMRVNPQWMKKNPEDLDVVTHEAMHVVQGYPRYEPIWVTEGIADYVRATLGVNNEAAKWTLPAYKSSQSYTNSYRITARFFIWLDKNVKKGLIVKLDNAMRANTYSDDFWKNETGKTVDQLWEAYGQNPTI</sequence>
<organism evidence="1 2">
    <name type="scientific">Pseudopedobacter saltans</name>
    <dbReference type="NCBI Taxonomy" id="151895"/>
    <lineage>
        <taxon>Bacteria</taxon>
        <taxon>Pseudomonadati</taxon>
        <taxon>Bacteroidota</taxon>
        <taxon>Sphingobacteriia</taxon>
        <taxon>Sphingobacteriales</taxon>
        <taxon>Sphingobacteriaceae</taxon>
        <taxon>Pseudopedobacter</taxon>
    </lineage>
</organism>
<proteinExistence type="predicted"/>
<name>A0A2W5FBV1_9SPHI</name>
<dbReference type="AlphaFoldDB" id="A0A2W5FBV1"/>
<dbReference type="EMBL" id="QFOI01000022">
    <property type="protein sequence ID" value="PZP51744.1"/>
    <property type="molecule type" value="Genomic_DNA"/>
</dbReference>
<reference evidence="1 2" key="1">
    <citation type="submission" date="2017-11" db="EMBL/GenBank/DDBJ databases">
        <title>Infants hospitalized years apart are colonized by the same room-sourced microbial strains.</title>
        <authorList>
            <person name="Brooks B."/>
            <person name="Olm M.R."/>
            <person name="Firek B.A."/>
            <person name="Baker R."/>
            <person name="Thomas B.C."/>
            <person name="Morowitz M.J."/>
            <person name="Banfield J.F."/>
        </authorList>
    </citation>
    <scope>NUCLEOTIDE SEQUENCE [LARGE SCALE GENOMIC DNA]</scope>
    <source>
        <strain evidence="1">S2_009_000_R2_76</strain>
    </source>
</reference>
<evidence type="ECO:0000313" key="1">
    <source>
        <dbReference type="EMBL" id="PZP51744.1"/>
    </source>
</evidence>
<dbReference type="PANTHER" id="PTHR33321">
    <property type="match status" value="1"/>
</dbReference>
<protein>
    <submittedName>
        <fullName evidence="1">Secretory protein</fullName>
    </submittedName>
</protein>